<evidence type="ECO:0000256" key="1">
    <source>
        <dbReference type="ARBA" id="ARBA00001968"/>
    </source>
</evidence>
<keyword evidence="2 3" id="KW-0378">Hydrolase</keyword>
<dbReference type="NCBIfam" id="TIGR00172">
    <property type="entry name" value="maf"/>
    <property type="match status" value="1"/>
</dbReference>
<organism evidence="4 5">
    <name type="scientific">Clostridium sulfidigenes</name>
    <dbReference type="NCBI Taxonomy" id="318464"/>
    <lineage>
        <taxon>Bacteria</taxon>
        <taxon>Bacillati</taxon>
        <taxon>Bacillota</taxon>
        <taxon>Clostridia</taxon>
        <taxon>Eubacteriales</taxon>
        <taxon>Clostridiaceae</taxon>
        <taxon>Clostridium</taxon>
    </lineage>
</organism>
<dbReference type="EC" id="3.6.1.9" evidence="3"/>
<evidence type="ECO:0000313" key="5">
    <source>
        <dbReference type="Proteomes" id="UP000028542"/>
    </source>
</evidence>
<comment type="subcellular location">
    <subcellularLocation>
        <location evidence="3">Cytoplasm</location>
    </subcellularLocation>
</comment>
<dbReference type="GO" id="GO:0036221">
    <property type="term" value="F:UTP diphosphatase activity"/>
    <property type="evidence" value="ECO:0007669"/>
    <property type="project" value="RHEA"/>
</dbReference>
<evidence type="ECO:0000256" key="2">
    <source>
        <dbReference type="ARBA" id="ARBA00022801"/>
    </source>
</evidence>
<dbReference type="Gene3D" id="3.90.950.10">
    <property type="match status" value="1"/>
</dbReference>
<evidence type="ECO:0000313" key="4">
    <source>
        <dbReference type="EMBL" id="KEZ88615.1"/>
    </source>
</evidence>
<name>A0A084JI31_9CLOT</name>
<comment type="caution">
    <text evidence="3">Lacks conserved residue(s) required for the propagation of feature annotation.</text>
</comment>
<dbReference type="EMBL" id="JPMD01000001">
    <property type="protein sequence ID" value="KEZ88615.1"/>
    <property type="molecule type" value="Genomic_DNA"/>
</dbReference>
<comment type="catalytic activity">
    <reaction evidence="3">
        <text>dTTP + H2O = dTMP + diphosphate + H(+)</text>
        <dbReference type="Rhea" id="RHEA:28534"/>
        <dbReference type="ChEBI" id="CHEBI:15377"/>
        <dbReference type="ChEBI" id="CHEBI:15378"/>
        <dbReference type="ChEBI" id="CHEBI:33019"/>
        <dbReference type="ChEBI" id="CHEBI:37568"/>
        <dbReference type="ChEBI" id="CHEBI:63528"/>
        <dbReference type="EC" id="3.6.1.9"/>
    </reaction>
</comment>
<evidence type="ECO:0000256" key="3">
    <source>
        <dbReference type="HAMAP-Rule" id="MF_00528"/>
    </source>
</evidence>
<dbReference type="Pfam" id="PF02545">
    <property type="entry name" value="Maf"/>
    <property type="match status" value="1"/>
</dbReference>
<dbReference type="NCBIfam" id="NF000867">
    <property type="entry name" value="PRK00078.1"/>
    <property type="match status" value="1"/>
</dbReference>
<keyword evidence="5" id="KW-1185">Reference proteome</keyword>
<protein>
    <recommendedName>
        <fullName evidence="3">dTTP/UTP pyrophosphatase</fullName>
        <shortName evidence="3">dTTPase/UTPase</shortName>
        <ecNumber evidence="3">3.6.1.9</ecNumber>
    </recommendedName>
    <alternativeName>
        <fullName evidence="3">Nucleoside triphosphate pyrophosphatase</fullName>
    </alternativeName>
    <alternativeName>
        <fullName evidence="3">Nucleotide pyrophosphatase</fullName>
        <shortName evidence="3">Nucleotide PPase</shortName>
    </alternativeName>
</protein>
<comment type="function">
    <text evidence="3">Nucleoside triphosphate pyrophosphatase that hydrolyzes dTTP and UTP. May have a dual role in cell division arrest and in preventing the incorporation of modified nucleotides into cellular nucleic acids.</text>
</comment>
<feature type="site" description="Important for substrate specificity" evidence="3">
    <location>
        <position position="71"/>
    </location>
</feature>
<comment type="cofactor">
    <cofactor evidence="1 3">
        <name>a divalent metal cation</name>
        <dbReference type="ChEBI" id="CHEBI:60240"/>
    </cofactor>
</comment>
<comment type="catalytic activity">
    <reaction evidence="3">
        <text>UTP + H2O = UMP + diphosphate + H(+)</text>
        <dbReference type="Rhea" id="RHEA:29395"/>
        <dbReference type="ChEBI" id="CHEBI:15377"/>
        <dbReference type="ChEBI" id="CHEBI:15378"/>
        <dbReference type="ChEBI" id="CHEBI:33019"/>
        <dbReference type="ChEBI" id="CHEBI:46398"/>
        <dbReference type="ChEBI" id="CHEBI:57865"/>
        <dbReference type="EC" id="3.6.1.9"/>
    </reaction>
</comment>
<dbReference type="PANTHER" id="PTHR43213:SF5">
    <property type="entry name" value="BIFUNCTIONAL DTTP_UTP PYROPHOSPHATASE_METHYLTRANSFERASE PROTEIN-RELATED"/>
    <property type="match status" value="1"/>
</dbReference>
<comment type="similarity">
    <text evidence="3">Belongs to the Maf family. YhdE subfamily.</text>
</comment>
<gene>
    <name evidence="4" type="ORF">IO99_00055</name>
</gene>
<dbReference type="PANTHER" id="PTHR43213">
    <property type="entry name" value="BIFUNCTIONAL DTTP/UTP PYROPHOSPHATASE/METHYLTRANSFERASE PROTEIN-RELATED"/>
    <property type="match status" value="1"/>
</dbReference>
<dbReference type="PIRSF" id="PIRSF006305">
    <property type="entry name" value="Maf"/>
    <property type="match status" value="1"/>
</dbReference>
<dbReference type="GO" id="GO:0036218">
    <property type="term" value="F:dTTP diphosphatase activity"/>
    <property type="evidence" value="ECO:0007669"/>
    <property type="project" value="RHEA"/>
</dbReference>
<dbReference type="HAMAP" id="MF_00528">
    <property type="entry name" value="Maf"/>
    <property type="match status" value="1"/>
</dbReference>
<sequence length="191" mass="21259">MDIVLASASPRRQELLKRLVDNFKIEISNFDEDSVEFQGDIDKHVCDLAEGKARNILNKVQKDCIVIGCDTVVYLNGKILGKPINDKDAFEMLRSLSGNVHKVYSGLVLINSKTNELIRKSVCTEVKFMNLSEDMILSYIESGQCNGKAGAYGIQDNAAIFVENINGCYYNVVGLPLNTLYLSLREMGVNQ</sequence>
<accession>A0A084JI31</accession>
<dbReference type="STRING" id="318464.IO99_00055"/>
<feature type="site" description="Important for substrate specificity" evidence="3">
    <location>
        <position position="155"/>
    </location>
</feature>
<feature type="site" description="Important for substrate specificity" evidence="3">
    <location>
        <position position="11"/>
    </location>
</feature>
<reference evidence="4 5" key="1">
    <citation type="submission" date="2014-07" db="EMBL/GenBank/DDBJ databases">
        <title>Draft genome of Clostridium sulfidigenes 113A isolated from sediments associated with methane hydrate from Krishna Godavari basin.</title>
        <authorList>
            <person name="Honkalas V.S."/>
            <person name="Dabir A.P."/>
            <person name="Arora P."/>
            <person name="Dhakephalkar P.K."/>
        </authorList>
    </citation>
    <scope>NUCLEOTIDE SEQUENCE [LARGE SCALE GENOMIC DNA]</scope>
    <source>
        <strain evidence="4 5">113A</strain>
    </source>
</reference>
<dbReference type="InterPro" id="IPR029001">
    <property type="entry name" value="ITPase-like_fam"/>
</dbReference>
<comment type="caution">
    <text evidence="4">The sequence shown here is derived from an EMBL/GenBank/DDBJ whole genome shotgun (WGS) entry which is preliminary data.</text>
</comment>
<dbReference type="Proteomes" id="UP000028542">
    <property type="component" value="Unassembled WGS sequence"/>
</dbReference>
<keyword evidence="3" id="KW-0546">Nucleotide metabolism</keyword>
<keyword evidence="3" id="KW-0963">Cytoplasm</keyword>
<dbReference type="CDD" id="cd00555">
    <property type="entry name" value="Maf"/>
    <property type="match status" value="1"/>
</dbReference>
<dbReference type="GO" id="GO:0009117">
    <property type="term" value="P:nucleotide metabolic process"/>
    <property type="evidence" value="ECO:0007669"/>
    <property type="project" value="UniProtKB-KW"/>
</dbReference>
<feature type="active site" description="Proton acceptor" evidence="3">
    <location>
        <position position="70"/>
    </location>
</feature>
<dbReference type="InterPro" id="IPR003697">
    <property type="entry name" value="Maf-like"/>
</dbReference>
<dbReference type="RefSeq" id="WP_035128760.1">
    <property type="nucleotide sequence ID" value="NZ_JPMD01000001.1"/>
</dbReference>
<dbReference type="AlphaFoldDB" id="A0A084JI31"/>
<dbReference type="SUPFAM" id="SSF52972">
    <property type="entry name" value="ITPase-like"/>
    <property type="match status" value="1"/>
</dbReference>
<proteinExistence type="inferred from homology"/>
<dbReference type="eggNOG" id="COG0424">
    <property type="taxonomic scope" value="Bacteria"/>
</dbReference>
<dbReference type="GO" id="GO:0005737">
    <property type="term" value="C:cytoplasm"/>
    <property type="evidence" value="ECO:0007669"/>
    <property type="project" value="UniProtKB-SubCell"/>
</dbReference>